<dbReference type="FunFam" id="3.10.280.10:FF:000005">
    <property type="entry name" value="Glycoprotein gC1qBP, putative"/>
    <property type="match status" value="1"/>
</dbReference>
<dbReference type="GO" id="GO:0005759">
    <property type="term" value="C:mitochondrial matrix"/>
    <property type="evidence" value="ECO:0007669"/>
    <property type="project" value="InterPro"/>
</dbReference>
<dbReference type="InterPro" id="IPR003428">
    <property type="entry name" value="MAM33"/>
</dbReference>
<protein>
    <recommendedName>
        <fullName evidence="4">Complement component 1 Q subcomponent-binding protein, mitochondrial</fullName>
    </recommendedName>
</protein>
<proteinExistence type="inferred from homology"/>
<reference evidence="2" key="2">
    <citation type="submission" date="2020-05" db="UniProtKB">
        <authorList>
            <consortium name="EnsemblMetazoa"/>
        </authorList>
    </citation>
    <scope>IDENTIFICATION</scope>
    <source>
        <strain evidence="2">IAEA</strain>
    </source>
</reference>
<dbReference type="EMBL" id="JXJN01019356">
    <property type="status" value="NOT_ANNOTATED_CDS"/>
    <property type="molecule type" value="Genomic_DNA"/>
</dbReference>
<keyword evidence="3" id="KW-1185">Reference proteome</keyword>
<dbReference type="VEuPathDB" id="VectorBase:GPPI038647"/>
<comment type="similarity">
    <text evidence="1">Belongs to the MAM33 family.</text>
</comment>
<dbReference type="AlphaFoldDB" id="A0A1B0BRW2"/>
<dbReference type="InterPro" id="IPR036561">
    <property type="entry name" value="MAM33_sf"/>
</dbReference>
<dbReference type="Pfam" id="PF02330">
    <property type="entry name" value="MAM33"/>
    <property type="match status" value="1"/>
</dbReference>
<dbReference type="STRING" id="67801.A0A1B0BRW2"/>
<reference evidence="3" key="1">
    <citation type="submission" date="2015-01" db="EMBL/GenBank/DDBJ databases">
        <authorList>
            <person name="Aksoy S."/>
            <person name="Warren W."/>
            <person name="Wilson R.K."/>
        </authorList>
    </citation>
    <scope>NUCLEOTIDE SEQUENCE [LARGE SCALE GENOMIC DNA]</scope>
    <source>
        <strain evidence="3">IAEA</strain>
    </source>
</reference>
<dbReference type="PANTHER" id="PTHR10826:SF1">
    <property type="entry name" value="COMPLEMENT COMPONENT 1 Q SUBCOMPONENT-BINDING PROTEIN, MITOCHONDRIAL"/>
    <property type="match status" value="1"/>
</dbReference>
<name>A0A1B0BRW2_9MUSC</name>
<accession>A0A1B0BRW2</accession>
<dbReference type="GO" id="GO:0042256">
    <property type="term" value="P:cytosolic ribosome assembly"/>
    <property type="evidence" value="ECO:0007669"/>
    <property type="project" value="TreeGrafter"/>
</dbReference>
<dbReference type="Gene3D" id="3.10.280.10">
    <property type="entry name" value="Mitochondrial glycoprotein"/>
    <property type="match status" value="1"/>
</dbReference>
<evidence type="ECO:0000313" key="2">
    <source>
        <dbReference type="EnsemblMetazoa" id="GPPI038647-PA"/>
    </source>
</evidence>
<organism evidence="2 3">
    <name type="scientific">Glossina palpalis gambiensis</name>
    <dbReference type="NCBI Taxonomy" id="67801"/>
    <lineage>
        <taxon>Eukaryota</taxon>
        <taxon>Metazoa</taxon>
        <taxon>Ecdysozoa</taxon>
        <taxon>Arthropoda</taxon>
        <taxon>Hexapoda</taxon>
        <taxon>Insecta</taxon>
        <taxon>Pterygota</taxon>
        <taxon>Neoptera</taxon>
        <taxon>Endopterygota</taxon>
        <taxon>Diptera</taxon>
        <taxon>Brachycera</taxon>
        <taxon>Muscomorpha</taxon>
        <taxon>Hippoboscoidea</taxon>
        <taxon>Glossinidae</taxon>
        <taxon>Glossina</taxon>
    </lineage>
</organism>
<dbReference type="PANTHER" id="PTHR10826">
    <property type="entry name" value="COMPLEMENT COMPONENT 1"/>
    <property type="match status" value="1"/>
</dbReference>
<dbReference type="SUPFAM" id="SSF54529">
    <property type="entry name" value="Mitochondrial glycoprotein MAM33-like"/>
    <property type="match status" value="1"/>
</dbReference>
<evidence type="ECO:0000256" key="1">
    <source>
        <dbReference type="ARBA" id="ARBA00005457"/>
    </source>
</evidence>
<evidence type="ECO:0000313" key="3">
    <source>
        <dbReference type="Proteomes" id="UP000092460"/>
    </source>
</evidence>
<evidence type="ECO:0008006" key="4">
    <source>
        <dbReference type="Google" id="ProtNLM"/>
    </source>
</evidence>
<sequence length="281" mass="31799">MNNFTKAAARILRNTPVKNVLSGKRDFARTIWHLSKNSGFSEQQNFSVLQLHNPSLNCKCGCGLKHMHTKAERELVEFLTEEILAERKAQKIKTTTNQLEGFSITYDGAEVELSKKAEKEKIIINFNVNHTVDTEEEPEVDPTADKAEVGEMRSKPRFEVDIIKGDTTLSFTCSYLMDPPQEGEYNDVFGIDELTVFKGEWKENIYAVSGDVLDGYLYDLLMNLLEEKGISSEFVEKMADLATAYEHSSYIALLENLSKFTTGNVEEKGSKPKRDVKYLTA</sequence>
<dbReference type="EnsemblMetazoa" id="GPPI038647-RA">
    <property type="protein sequence ID" value="GPPI038647-PA"/>
    <property type="gene ID" value="GPPI038647"/>
</dbReference>
<dbReference type="Proteomes" id="UP000092460">
    <property type="component" value="Unassembled WGS sequence"/>
</dbReference>